<gene>
    <name evidence="2" type="ORF">BJ508DRAFT_95708</name>
</gene>
<reference evidence="2 3" key="1">
    <citation type="journal article" date="2018" name="Nat. Ecol. Evol.">
        <title>Pezizomycetes genomes reveal the molecular basis of ectomycorrhizal truffle lifestyle.</title>
        <authorList>
            <person name="Murat C."/>
            <person name="Payen T."/>
            <person name="Noel B."/>
            <person name="Kuo A."/>
            <person name="Morin E."/>
            <person name="Chen J."/>
            <person name="Kohler A."/>
            <person name="Krizsan K."/>
            <person name="Balestrini R."/>
            <person name="Da Silva C."/>
            <person name="Montanini B."/>
            <person name="Hainaut M."/>
            <person name="Levati E."/>
            <person name="Barry K.W."/>
            <person name="Belfiori B."/>
            <person name="Cichocki N."/>
            <person name="Clum A."/>
            <person name="Dockter R.B."/>
            <person name="Fauchery L."/>
            <person name="Guy J."/>
            <person name="Iotti M."/>
            <person name="Le Tacon F."/>
            <person name="Lindquist E.A."/>
            <person name="Lipzen A."/>
            <person name="Malagnac F."/>
            <person name="Mello A."/>
            <person name="Molinier V."/>
            <person name="Miyauchi S."/>
            <person name="Poulain J."/>
            <person name="Riccioni C."/>
            <person name="Rubini A."/>
            <person name="Sitrit Y."/>
            <person name="Splivallo R."/>
            <person name="Traeger S."/>
            <person name="Wang M."/>
            <person name="Zifcakova L."/>
            <person name="Wipf D."/>
            <person name="Zambonelli A."/>
            <person name="Paolocci F."/>
            <person name="Nowrousian M."/>
            <person name="Ottonello S."/>
            <person name="Baldrian P."/>
            <person name="Spatafora J.W."/>
            <person name="Henrissat B."/>
            <person name="Nagy L.G."/>
            <person name="Aury J.M."/>
            <person name="Wincker P."/>
            <person name="Grigoriev I.V."/>
            <person name="Bonfante P."/>
            <person name="Martin F.M."/>
        </authorList>
    </citation>
    <scope>NUCLEOTIDE SEQUENCE [LARGE SCALE GENOMIC DNA]</scope>
    <source>
        <strain evidence="2 3">RN42</strain>
    </source>
</reference>
<feature type="compositionally biased region" description="Basic and acidic residues" evidence="1">
    <location>
        <begin position="48"/>
        <end position="57"/>
    </location>
</feature>
<sequence>MDAFQSPPWMVDLQSSSPPFCGLFVPPKWLLTLGANTPRSNLNGSKAWHQDEKDRTFQRRKARAQQNLANPHKNKHRQTKRRQRHNSHSPQLHYITAIIHHHQPQHPGHWHSSQSIYPPIKKSLYHQT</sequence>
<evidence type="ECO:0000313" key="2">
    <source>
        <dbReference type="EMBL" id="RPA87071.1"/>
    </source>
</evidence>
<dbReference type="Proteomes" id="UP000275078">
    <property type="component" value="Unassembled WGS sequence"/>
</dbReference>
<proteinExistence type="predicted"/>
<dbReference type="AlphaFoldDB" id="A0A3N4IS79"/>
<name>A0A3N4IS79_ASCIM</name>
<accession>A0A3N4IS79</accession>
<feature type="compositionally biased region" description="Basic residues" evidence="1">
    <location>
        <begin position="72"/>
        <end position="87"/>
    </location>
</feature>
<dbReference type="EMBL" id="ML119647">
    <property type="protein sequence ID" value="RPA87071.1"/>
    <property type="molecule type" value="Genomic_DNA"/>
</dbReference>
<organism evidence="2 3">
    <name type="scientific">Ascobolus immersus RN42</name>
    <dbReference type="NCBI Taxonomy" id="1160509"/>
    <lineage>
        <taxon>Eukaryota</taxon>
        <taxon>Fungi</taxon>
        <taxon>Dikarya</taxon>
        <taxon>Ascomycota</taxon>
        <taxon>Pezizomycotina</taxon>
        <taxon>Pezizomycetes</taxon>
        <taxon>Pezizales</taxon>
        <taxon>Ascobolaceae</taxon>
        <taxon>Ascobolus</taxon>
    </lineage>
</organism>
<keyword evidence="3" id="KW-1185">Reference proteome</keyword>
<protein>
    <submittedName>
        <fullName evidence="2">Uncharacterized protein</fullName>
    </submittedName>
</protein>
<evidence type="ECO:0000313" key="3">
    <source>
        <dbReference type="Proteomes" id="UP000275078"/>
    </source>
</evidence>
<feature type="region of interest" description="Disordered" evidence="1">
    <location>
        <begin position="39"/>
        <end position="91"/>
    </location>
</feature>
<evidence type="ECO:0000256" key="1">
    <source>
        <dbReference type="SAM" id="MobiDB-lite"/>
    </source>
</evidence>